<dbReference type="AlphaFoldDB" id="A0A9P0Q9E8"/>
<gene>
    <name evidence="2" type="ORF">ACAOBT_LOCUS34591</name>
</gene>
<feature type="transmembrane region" description="Helical" evidence="1">
    <location>
        <begin position="87"/>
        <end position="111"/>
    </location>
</feature>
<dbReference type="GO" id="GO:0005886">
    <property type="term" value="C:plasma membrane"/>
    <property type="evidence" value="ECO:0007669"/>
    <property type="project" value="InterPro"/>
</dbReference>
<comment type="caution">
    <text evidence="2">The sequence shown here is derived from an EMBL/GenBank/DDBJ whole genome shotgun (WGS) entry which is preliminary data.</text>
</comment>
<name>A0A9P0Q9E8_ACAOB</name>
<organism evidence="2 3">
    <name type="scientific">Acanthoscelides obtectus</name>
    <name type="common">Bean weevil</name>
    <name type="synonym">Bruchus obtectus</name>
    <dbReference type="NCBI Taxonomy" id="200917"/>
    <lineage>
        <taxon>Eukaryota</taxon>
        <taxon>Metazoa</taxon>
        <taxon>Ecdysozoa</taxon>
        <taxon>Arthropoda</taxon>
        <taxon>Hexapoda</taxon>
        <taxon>Insecta</taxon>
        <taxon>Pterygota</taxon>
        <taxon>Neoptera</taxon>
        <taxon>Endopterygota</taxon>
        <taxon>Coleoptera</taxon>
        <taxon>Polyphaga</taxon>
        <taxon>Cucujiformia</taxon>
        <taxon>Chrysomeloidea</taxon>
        <taxon>Chrysomelidae</taxon>
        <taxon>Bruchinae</taxon>
        <taxon>Bruchini</taxon>
        <taxon>Acanthoscelides</taxon>
    </lineage>
</organism>
<evidence type="ECO:0000313" key="3">
    <source>
        <dbReference type="Proteomes" id="UP001152888"/>
    </source>
</evidence>
<accession>A0A9P0Q9E8</accession>
<evidence type="ECO:0000256" key="1">
    <source>
        <dbReference type="SAM" id="Phobius"/>
    </source>
</evidence>
<keyword evidence="3" id="KW-1185">Reference proteome</keyword>
<keyword evidence="1" id="KW-0472">Membrane</keyword>
<dbReference type="OrthoDB" id="1936208at2759"/>
<dbReference type="EMBL" id="CAKOFQ010008630">
    <property type="protein sequence ID" value="CAH2015185.1"/>
    <property type="molecule type" value="Genomic_DNA"/>
</dbReference>
<sequence>MFCLWYIRQFVLKLCKPSSETWRAAQTQTWFQMMTFLGLLLVGGLLSYMVSYVPSADCGPFRNYTYIYEFLTDEILRLKSNSFVFQAVLYVTKPNSIALILIGLCALVYYLRQKANAQREMVSAYRNMLMWESRDKEFLLKNISCLTEGQWQYNLEGRHVDVDPIISSPSILKYSSYRGHFNEDLIESNPSASSTVIPMAFKELK</sequence>
<feature type="transmembrane region" description="Helical" evidence="1">
    <location>
        <begin position="30"/>
        <end position="50"/>
    </location>
</feature>
<evidence type="ECO:0008006" key="4">
    <source>
        <dbReference type="Google" id="ProtNLM"/>
    </source>
</evidence>
<reference evidence="2" key="1">
    <citation type="submission" date="2022-03" db="EMBL/GenBank/DDBJ databases">
        <authorList>
            <person name="Sayadi A."/>
        </authorList>
    </citation>
    <scope>NUCLEOTIDE SEQUENCE</scope>
</reference>
<keyword evidence="1" id="KW-1133">Transmembrane helix</keyword>
<dbReference type="Proteomes" id="UP001152888">
    <property type="component" value="Unassembled WGS sequence"/>
</dbReference>
<dbReference type="PANTHER" id="PTHR23302">
    <property type="entry name" value="TRANSMEMBRANE CHANNEL-RELATED"/>
    <property type="match status" value="1"/>
</dbReference>
<proteinExistence type="predicted"/>
<dbReference type="InterPro" id="IPR038900">
    <property type="entry name" value="TMC"/>
</dbReference>
<keyword evidence="1" id="KW-0812">Transmembrane</keyword>
<dbReference type="PANTHER" id="PTHR23302:SF43">
    <property type="entry name" value="TMC DOMAIN-CONTAINING PROTEIN"/>
    <property type="match status" value="1"/>
</dbReference>
<protein>
    <recommendedName>
        <fullName evidence="4">Transmembrane channel-like protein</fullName>
    </recommendedName>
</protein>
<evidence type="ECO:0000313" key="2">
    <source>
        <dbReference type="EMBL" id="CAH2015185.1"/>
    </source>
</evidence>
<dbReference type="GO" id="GO:0008381">
    <property type="term" value="F:mechanosensitive monoatomic ion channel activity"/>
    <property type="evidence" value="ECO:0007669"/>
    <property type="project" value="TreeGrafter"/>
</dbReference>